<name>A0A6C2U0T3_PONDE</name>
<organism evidence="1 2">
    <name type="scientific">Pontiella desulfatans</name>
    <dbReference type="NCBI Taxonomy" id="2750659"/>
    <lineage>
        <taxon>Bacteria</taxon>
        <taxon>Pseudomonadati</taxon>
        <taxon>Kiritimatiellota</taxon>
        <taxon>Kiritimatiellia</taxon>
        <taxon>Kiritimatiellales</taxon>
        <taxon>Pontiellaceae</taxon>
        <taxon>Pontiella</taxon>
    </lineage>
</organism>
<accession>A0A6C2U0T3</accession>
<evidence type="ECO:0000313" key="2">
    <source>
        <dbReference type="Proteomes" id="UP000366872"/>
    </source>
</evidence>
<dbReference type="InterPro" id="IPR017853">
    <property type="entry name" value="GH"/>
</dbReference>
<sequence length="217" mass="24874">MEMDEFSLNGRQWPFTLTEGMFTGPDGRAYDMSQDDQRQALYENSILSYHARVSKAVKEVVPSMLVGEGVFVPRAVGKDYEGKHYGIRNMGRRDPRCPPKASTILNGALDFVDVHVYYTKPSTTLEESYRLDMKSTGLYSQEMQGVLKDKPYILGEFGSFKFIATTFDQARKNILKTRDLALGDNAQGYMMWTFDTFEQRCIWQAMEDEAFLKELSD</sequence>
<evidence type="ECO:0008006" key="3">
    <source>
        <dbReference type="Google" id="ProtNLM"/>
    </source>
</evidence>
<dbReference type="EMBL" id="CAAHFG010000001">
    <property type="protein sequence ID" value="VGO13542.1"/>
    <property type="molecule type" value="Genomic_DNA"/>
</dbReference>
<proteinExistence type="predicted"/>
<dbReference type="AlphaFoldDB" id="A0A6C2U0T3"/>
<gene>
    <name evidence="1" type="ORF">PDESU_02099</name>
</gene>
<dbReference type="SUPFAM" id="SSF51445">
    <property type="entry name" value="(Trans)glycosidases"/>
    <property type="match status" value="1"/>
</dbReference>
<dbReference type="Proteomes" id="UP000366872">
    <property type="component" value="Unassembled WGS sequence"/>
</dbReference>
<protein>
    <recommendedName>
        <fullName evidence="3">Glycoside hydrolase family 5 domain-containing protein</fullName>
    </recommendedName>
</protein>
<dbReference type="Gene3D" id="3.20.20.80">
    <property type="entry name" value="Glycosidases"/>
    <property type="match status" value="1"/>
</dbReference>
<reference evidence="1 2" key="1">
    <citation type="submission" date="2019-04" db="EMBL/GenBank/DDBJ databases">
        <authorList>
            <person name="Van Vliet M D."/>
        </authorList>
    </citation>
    <scope>NUCLEOTIDE SEQUENCE [LARGE SCALE GENOMIC DNA]</scope>
    <source>
        <strain evidence="1 2">F1</strain>
    </source>
</reference>
<evidence type="ECO:0000313" key="1">
    <source>
        <dbReference type="EMBL" id="VGO13542.1"/>
    </source>
</evidence>
<keyword evidence="2" id="KW-1185">Reference proteome</keyword>